<dbReference type="InterPro" id="IPR024550">
    <property type="entry name" value="TFIIEa/SarR/Rpc3_HTH_dom"/>
</dbReference>
<keyword evidence="3" id="KW-0804">Transcription</keyword>
<dbReference type="InterPro" id="IPR013083">
    <property type="entry name" value="Znf_RING/FYVE/PHD"/>
</dbReference>
<evidence type="ECO:0000313" key="6">
    <source>
        <dbReference type="EMBL" id="KAJ1985309.1"/>
    </source>
</evidence>
<protein>
    <recommendedName>
        <fullName evidence="5">HTH TFE/IIEalpha-type domain-containing protein</fullName>
    </recommendedName>
</protein>
<evidence type="ECO:0000256" key="3">
    <source>
        <dbReference type="ARBA" id="ARBA00023163"/>
    </source>
</evidence>
<evidence type="ECO:0000256" key="1">
    <source>
        <dbReference type="ARBA" id="ARBA00008947"/>
    </source>
</evidence>
<feature type="compositionally biased region" description="Basic and acidic residues" evidence="4">
    <location>
        <begin position="240"/>
        <end position="259"/>
    </location>
</feature>
<feature type="region of interest" description="Disordered" evidence="4">
    <location>
        <begin position="240"/>
        <end position="306"/>
    </location>
</feature>
<feature type="region of interest" description="Disordered" evidence="4">
    <location>
        <begin position="473"/>
        <end position="499"/>
    </location>
</feature>
<dbReference type="SMART" id="SM00531">
    <property type="entry name" value="TFIIE"/>
    <property type="match status" value="1"/>
</dbReference>
<accession>A0A9W8BE23</accession>
<feature type="compositionally biased region" description="Basic and acidic residues" evidence="4">
    <location>
        <begin position="208"/>
        <end position="218"/>
    </location>
</feature>
<comment type="caution">
    <text evidence="6">The sequence shown here is derived from an EMBL/GenBank/DDBJ whole genome shotgun (WGS) entry which is preliminary data.</text>
</comment>
<feature type="compositionally biased region" description="Polar residues" evidence="4">
    <location>
        <begin position="482"/>
        <end position="494"/>
    </location>
</feature>
<organism evidence="6 7">
    <name type="scientific">Dimargaris verticillata</name>
    <dbReference type="NCBI Taxonomy" id="2761393"/>
    <lineage>
        <taxon>Eukaryota</taxon>
        <taxon>Fungi</taxon>
        <taxon>Fungi incertae sedis</taxon>
        <taxon>Zoopagomycota</taxon>
        <taxon>Kickxellomycotina</taxon>
        <taxon>Dimargaritomycetes</taxon>
        <taxon>Dimargaritales</taxon>
        <taxon>Dimargaritaceae</taxon>
        <taxon>Dimargaris</taxon>
    </lineage>
</organism>
<dbReference type="PANTHER" id="PTHR13097:SF7">
    <property type="entry name" value="GENERAL TRANSCRIPTION FACTOR IIE SUBUNIT 1"/>
    <property type="match status" value="1"/>
</dbReference>
<reference evidence="6" key="1">
    <citation type="submission" date="2022-07" db="EMBL/GenBank/DDBJ databases">
        <title>Phylogenomic reconstructions and comparative analyses of Kickxellomycotina fungi.</title>
        <authorList>
            <person name="Reynolds N.K."/>
            <person name="Stajich J.E."/>
            <person name="Barry K."/>
            <person name="Grigoriev I.V."/>
            <person name="Crous P."/>
            <person name="Smith M.E."/>
        </authorList>
    </citation>
    <scope>NUCLEOTIDE SEQUENCE</scope>
    <source>
        <strain evidence="6">RSA 567</strain>
    </source>
</reference>
<dbReference type="GO" id="GO:0006367">
    <property type="term" value="P:transcription initiation at RNA polymerase II promoter"/>
    <property type="evidence" value="ECO:0007669"/>
    <property type="project" value="InterPro"/>
</dbReference>
<name>A0A9W8BE23_9FUNG</name>
<dbReference type="AlphaFoldDB" id="A0A9W8BE23"/>
<feature type="compositionally biased region" description="Basic and acidic residues" evidence="4">
    <location>
        <begin position="442"/>
        <end position="452"/>
    </location>
</feature>
<feature type="region of interest" description="Disordered" evidence="4">
    <location>
        <begin position="199"/>
        <end position="218"/>
    </location>
</feature>
<dbReference type="Gene3D" id="3.30.40.10">
    <property type="entry name" value="Zinc/RING finger domain, C3HC4 (zinc finger)"/>
    <property type="match status" value="1"/>
</dbReference>
<dbReference type="Pfam" id="PF02002">
    <property type="entry name" value="TFIIE_alpha"/>
    <property type="match status" value="1"/>
</dbReference>
<dbReference type="Proteomes" id="UP001151582">
    <property type="component" value="Unassembled WGS sequence"/>
</dbReference>
<feature type="region of interest" description="Disordered" evidence="4">
    <location>
        <begin position="442"/>
        <end position="461"/>
    </location>
</feature>
<dbReference type="GO" id="GO:0005673">
    <property type="term" value="C:transcription factor TFIIE complex"/>
    <property type="evidence" value="ECO:0007669"/>
    <property type="project" value="TreeGrafter"/>
</dbReference>
<sequence length="524" mass="57601">MDVVKNLVSYVGRAFLEPRSVIALDYINMRESVRDDELAGFMKIPLRDVHKLGGLLKEGHLIKIATRMEPRKPDQRMIPKTYYYIDYKHFVDVIKWKMWKLQKNAGDQMQTEVDKKGYICPQCRTAYDALDILNFCDPATGLFYCERCRTELVENLQTESNVGAQETLSRLMDQFGPIINLLKKTDSIIIPATTFAPTAPLSDASADGDGHSNADRPDFELSYARDTGAGGNDIVIVFEDDKSSEEARREQEAAMDKKRQQNALPAWHTYSTVSGVRTDGRQQHPPELELHRRSISAPSMKDPIHSAGHENKIAEYYMHLESEPSTTGPDSTPNGTHSQTSDASTTPQSLTLTTGAMSQLDLNREVAYPSPQLSAVPTAVDSPMPTVAPLDAELQSASTRTANNSIEAAADGHLPHAIVNGIPMPLDQITEEHHALMTPEEYEKSAYPKDKPNASPVASPARMVPQTQNTTVMASALASPKTGPSPSPGQTISPGEQVGVDSRAFWATMDASKNEAVQKPVVDK</sequence>
<dbReference type="PANTHER" id="PTHR13097">
    <property type="entry name" value="TRANSCRIPTION INITIATION FACTOR IIE, ALPHA SUBUNIT"/>
    <property type="match status" value="1"/>
</dbReference>
<feature type="compositionally biased region" description="Basic and acidic residues" evidence="4">
    <location>
        <begin position="278"/>
        <end position="292"/>
    </location>
</feature>
<keyword evidence="7" id="KW-1185">Reference proteome</keyword>
<dbReference type="InterPro" id="IPR002853">
    <property type="entry name" value="TFIIE_asu"/>
</dbReference>
<dbReference type="PROSITE" id="PS51344">
    <property type="entry name" value="HTH_TFE_IIE"/>
    <property type="match status" value="1"/>
</dbReference>
<evidence type="ECO:0000313" key="7">
    <source>
        <dbReference type="Proteomes" id="UP001151582"/>
    </source>
</evidence>
<comment type="similarity">
    <text evidence="1">Belongs to the TFIIE alpha subunit family.</text>
</comment>
<feature type="domain" description="HTH TFE/IIEalpha-type" evidence="5">
    <location>
        <begin position="4"/>
        <end position="95"/>
    </location>
</feature>
<gene>
    <name evidence="6" type="ORF">H4R34_000130</name>
</gene>
<evidence type="ECO:0000256" key="2">
    <source>
        <dbReference type="ARBA" id="ARBA00023015"/>
    </source>
</evidence>
<dbReference type="SUPFAM" id="SSF57783">
    <property type="entry name" value="Zinc beta-ribbon"/>
    <property type="match status" value="1"/>
</dbReference>
<evidence type="ECO:0000259" key="5">
    <source>
        <dbReference type="PROSITE" id="PS51344"/>
    </source>
</evidence>
<feature type="compositionally biased region" description="Polar residues" evidence="4">
    <location>
        <begin position="323"/>
        <end position="349"/>
    </location>
</feature>
<evidence type="ECO:0000256" key="4">
    <source>
        <dbReference type="SAM" id="MobiDB-lite"/>
    </source>
</evidence>
<keyword evidence="2" id="KW-0805">Transcription regulation</keyword>
<dbReference type="InterPro" id="IPR017919">
    <property type="entry name" value="TFIIE/TFIIEa_HTH"/>
</dbReference>
<dbReference type="OrthoDB" id="361102at2759"/>
<dbReference type="EMBL" id="JANBQB010000002">
    <property type="protein sequence ID" value="KAJ1985309.1"/>
    <property type="molecule type" value="Genomic_DNA"/>
</dbReference>
<feature type="region of interest" description="Disordered" evidence="4">
    <location>
        <begin position="322"/>
        <end position="349"/>
    </location>
</feature>
<proteinExistence type="inferred from homology"/>
<dbReference type="InterPro" id="IPR039997">
    <property type="entry name" value="TFE"/>
</dbReference>